<dbReference type="EMBL" id="FNGY01000003">
    <property type="protein sequence ID" value="SDM37408.1"/>
    <property type="molecule type" value="Genomic_DNA"/>
</dbReference>
<dbReference type="AlphaFoldDB" id="A0A1G9SPM4"/>
<keyword evidence="3" id="KW-1185">Reference proteome</keyword>
<keyword evidence="1" id="KW-0812">Transmembrane</keyword>
<organism evidence="2 3">
    <name type="scientific">Pedobacter steynii</name>
    <dbReference type="NCBI Taxonomy" id="430522"/>
    <lineage>
        <taxon>Bacteria</taxon>
        <taxon>Pseudomonadati</taxon>
        <taxon>Bacteroidota</taxon>
        <taxon>Sphingobacteriia</taxon>
        <taxon>Sphingobacteriales</taxon>
        <taxon>Sphingobacteriaceae</taxon>
        <taxon>Pedobacter</taxon>
    </lineage>
</organism>
<name>A0A1G9SPM4_9SPHI</name>
<dbReference type="Proteomes" id="UP000183200">
    <property type="component" value="Unassembled WGS sequence"/>
</dbReference>
<evidence type="ECO:0000313" key="3">
    <source>
        <dbReference type="Proteomes" id="UP000183200"/>
    </source>
</evidence>
<accession>A0A1G9SPM4</accession>
<feature type="transmembrane region" description="Helical" evidence="1">
    <location>
        <begin position="16"/>
        <end position="34"/>
    </location>
</feature>
<reference evidence="3" key="1">
    <citation type="submission" date="2016-10" db="EMBL/GenBank/DDBJ databases">
        <authorList>
            <person name="Varghese N."/>
            <person name="Submissions S."/>
        </authorList>
    </citation>
    <scope>NUCLEOTIDE SEQUENCE [LARGE SCALE GENOMIC DNA]</scope>
    <source>
        <strain evidence="3">DSM 19110</strain>
    </source>
</reference>
<keyword evidence="1" id="KW-1133">Transmembrane helix</keyword>
<sequence length="110" mass="12518">MDRVVVFSESQKFNQWWLWLILIGLNGLFVFGIFNQIVAGGKFTSPLNITPGTRSIDFMSGNIALLENMEAGESGSDKMERPLIFQEIRGYRWNLRTVNDCSSEQISPKN</sequence>
<evidence type="ECO:0000256" key="1">
    <source>
        <dbReference type="SAM" id="Phobius"/>
    </source>
</evidence>
<proteinExistence type="predicted"/>
<protein>
    <submittedName>
        <fullName evidence="2">Uncharacterized protein</fullName>
    </submittedName>
</protein>
<gene>
    <name evidence="2" type="ORF">SAMN05421820_103668</name>
</gene>
<evidence type="ECO:0000313" key="2">
    <source>
        <dbReference type="EMBL" id="SDM37408.1"/>
    </source>
</evidence>
<keyword evidence="1" id="KW-0472">Membrane</keyword>